<sequence>MSIKIGDRVPDGTLAEYVEVASEGCAIGPNNFQVSDLVKGKTIAVFAVPGAFTPTCSEKHLPGFLELADKLKAKGVDEIWCVSVNDPFVMGAWGRERGVQGRIRMLADGSAEWTKKLGMELDLTARGLGIRSRRYSALLQDGVVKQFNTEQGGDLTVSDAGTLLGQL</sequence>
<dbReference type="InterPro" id="IPR013766">
    <property type="entry name" value="Thioredoxin_domain"/>
</dbReference>
<comment type="caution">
    <text evidence="8">The sequence shown here is derived from an EMBL/GenBank/DDBJ whole genome shotgun (WGS) entry which is preliminary data.</text>
</comment>
<dbReference type="GO" id="GO:0008379">
    <property type="term" value="F:thioredoxin peroxidase activity"/>
    <property type="evidence" value="ECO:0007669"/>
    <property type="project" value="InterPro"/>
</dbReference>
<dbReference type="Gene3D" id="3.40.30.10">
    <property type="entry name" value="Glutaredoxin"/>
    <property type="match status" value="1"/>
</dbReference>
<dbReference type="GO" id="GO:0045454">
    <property type="term" value="P:cell redox homeostasis"/>
    <property type="evidence" value="ECO:0007669"/>
    <property type="project" value="TreeGrafter"/>
</dbReference>
<organism evidence="8 9">
    <name type="scientific">Eoetvoesiella caeni</name>
    <dbReference type="NCBI Taxonomy" id="645616"/>
    <lineage>
        <taxon>Bacteria</taxon>
        <taxon>Pseudomonadati</taxon>
        <taxon>Pseudomonadota</taxon>
        <taxon>Betaproteobacteria</taxon>
        <taxon>Burkholderiales</taxon>
        <taxon>Alcaligenaceae</taxon>
        <taxon>Eoetvoesiella</taxon>
    </lineage>
</organism>
<dbReference type="SUPFAM" id="SSF52833">
    <property type="entry name" value="Thioredoxin-like"/>
    <property type="match status" value="1"/>
</dbReference>
<dbReference type="FunFam" id="3.40.30.10:FF:000020">
    <property type="entry name" value="Peroxiredoxin"/>
    <property type="match status" value="1"/>
</dbReference>
<dbReference type="CDD" id="cd03013">
    <property type="entry name" value="PRX5_like"/>
    <property type="match status" value="1"/>
</dbReference>
<dbReference type="InterPro" id="IPR037944">
    <property type="entry name" value="PRX5-like"/>
</dbReference>
<feature type="domain" description="Thioredoxin" evidence="7">
    <location>
        <begin position="3"/>
        <end position="167"/>
    </location>
</feature>
<dbReference type="OrthoDB" id="9800621at2"/>
<dbReference type="GO" id="GO:0042744">
    <property type="term" value="P:hydrogen peroxide catabolic process"/>
    <property type="evidence" value="ECO:0007669"/>
    <property type="project" value="TreeGrafter"/>
</dbReference>
<evidence type="ECO:0000256" key="3">
    <source>
        <dbReference type="ARBA" id="ARBA00023002"/>
    </source>
</evidence>
<dbReference type="EMBL" id="QNRQ01000005">
    <property type="protein sequence ID" value="RBP39478.1"/>
    <property type="molecule type" value="Genomic_DNA"/>
</dbReference>
<gene>
    <name evidence="8" type="ORF">DFR37_105274</name>
</gene>
<feature type="active site" description="Cysteine sulfenic acid (-SOH) intermediate" evidence="5">
    <location>
        <position position="56"/>
    </location>
</feature>
<dbReference type="InterPro" id="IPR036249">
    <property type="entry name" value="Thioredoxin-like_sf"/>
</dbReference>
<protein>
    <recommendedName>
        <fullName evidence="6">Glutathione-dependent peroxiredoxin</fullName>
        <ecNumber evidence="6">1.11.1.27</ecNumber>
    </recommendedName>
</protein>
<evidence type="ECO:0000256" key="5">
    <source>
        <dbReference type="PIRSR" id="PIRSR637944-1"/>
    </source>
</evidence>
<keyword evidence="2 6" id="KW-0049">Antioxidant</keyword>
<dbReference type="GO" id="GO:0034599">
    <property type="term" value="P:cellular response to oxidative stress"/>
    <property type="evidence" value="ECO:0007669"/>
    <property type="project" value="InterPro"/>
</dbReference>
<evidence type="ECO:0000256" key="6">
    <source>
        <dbReference type="RuleBase" id="RU366011"/>
    </source>
</evidence>
<dbReference type="PANTHER" id="PTHR10430:SF16">
    <property type="entry name" value="PEROXIREDOXIN-5, MITOCHONDRIAL"/>
    <property type="match status" value="1"/>
</dbReference>
<keyword evidence="1 6" id="KW-0575">Peroxidase</keyword>
<dbReference type="Proteomes" id="UP000253628">
    <property type="component" value="Unassembled WGS sequence"/>
</dbReference>
<evidence type="ECO:0000256" key="4">
    <source>
        <dbReference type="ARBA" id="ARBA00023284"/>
    </source>
</evidence>
<dbReference type="PANTHER" id="PTHR10430">
    <property type="entry name" value="PEROXIREDOXIN"/>
    <property type="match status" value="1"/>
</dbReference>
<keyword evidence="4 6" id="KW-0676">Redox-active center</keyword>
<keyword evidence="9" id="KW-1185">Reference proteome</keyword>
<evidence type="ECO:0000313" key="8">
    <source>
        <dbReference type="EMBL" id="RBP39478.1"/>
    </source>
</evidence>
<accession>A0A366HC26</accession>
<comment type="similarity">
    <text evidence="6">Belongs to the peroxiredoxin family. Prx5 subfamily.</text>
</comment>
<dbReference type="RefSeq" id="WP_113933425.1">
    <property type="nucleotide sequence ID" value="NZ_JACCEU010000003.1"/>
</dbReference>
<dbReference type="Pfam" id="PF08534">
    <property type="entry name" value="Redoxin"/>
    <property type="match status" value="1"/>
</dbReference>
<proteinExistence type="inferred from homology"/>
<comment type="function">
    <text evidence="6">Thiol-specific peroxidase that catalyzes the reduction of hydrogen peroxide and organic hydroperoxides to water and alcohols, respectively. Plays a role in cell protection against oxidative stress by detoxifying peroxides.</text>
</comment>
<dbReference type="PROSITE" id="PS51352">
    <property type="entry name" value="THIOREDOXIN_2"/>
    <property type="match status" value="1"/>
</dbReference>
<evidence type="ECO:0000256" key="2">
    <source>
        <dbReference type="ARBA" id="ARBA00022862"/>
    </source>
</evidence>
<comment type="catalytic activity">
    <reaction evidence="6">
        <text>a hydroperoxide + 2 glutathione = an alcohol + glutathione disulfide + H2O</text>
        <dbReference type="Rhea" id="RHEA:62632"/>
        <dbReference type="ChEBI" id="CHEBI:15377"/>
        <dbReference type="ChEBI" id="CHEBI:30879"/>
        <dbReference type="ChEBI" id="CHEBI:35924"/>
        <dbReference type="ChEBI" id="CHEBI:57925"/>
        <dbReference type="ChEBI" id="CHEBI:58297"/>
        <dbReference type="EC" id="1.11.1.27"/>
    </reaction>
</comment>
<evidence type="ECO:0000313" key="9">
    <source>
        <dbReference type="Proteomes" id="UP000253628"/>
    </source>
</evidence>
<dbReference type="GO" id="GO:0005737">
    <property type="term" value="C:cytoplasm"/>
    <property type="evidence" value="ECO:0007669"/>
    <property type="project" value="TreeGrafter"/>
</dbReference>
<dbReference type="InterPro" id="IPR013740">
    <property type="entry name" value="Redoxin"/>
</dbReference>
<dbReference type="AlphaFoldDB" id="A0A366HC26"/>
<evidence type="ECO:0000256" key="1">
    <source>
        <dbReference type="ARBA" id="ARBA00022559"/>
    </source>
</evidence>
<evidence type="ECO:0000259" key="7">
    <source>
        <dbReference type="PROSITE" id="PS51352"/>
    </source>
</evidence>
<name>A0A366HC26_9BURK</name>
<keyword evidence="3 6" id="KW-0560">Oxidoreductase</keyword>
<dbReference type="EC" id="1.11.1.27" evidence="6"/>
<reference evidence="8 9" key="1">
    <citation type="submission" date="2018-06" db="EMBL/GenBank/DDBJ databases">
        <title>Genomic Encyclopedia of Type Strains, Phase IV (KMG-IV): sequencing the most valuable type-strain genomes for metagenomic binning, comparative biology and taxonomic classification.</title>
        <authorList>
            <person name="Goeker M."/>
        </authorList>
    </citation>
    <scope>NUCLEOTIDE SEQUENCE [LARGE SCALE GENOMIC DNA]</scope>
    <source>
        <strain evidence="8 9">DSM 25520</strain>
    </source>
</reference>